<name>A0A1G9MQN8_9ACTN</name>
<gene>
    <name evidence="1" type="ORF">SAMN05421869_13082</name>
</gene>
<evidence type="ECO:0000313" key="2">
    <source>
        <dbReference type="Proteomes" id="UP000199202"/>
    </source>
</evidence>
<organism evidence="1 2">
    <name type="scientific">Nonomuraea jiangxiensis</name>
    <dbReference type="NCBI Taxonomy" id="633440"/>
    <lineage>
        <taxon>Bacteria</taxon>
        <taxon>Bacillati</taxon>
        <taxon>Actinomycetota</taxon>
        <taxon>Actinomycetes</taxon>
        <taxon>Streptosporangiales</taxon>
        <taxon>Streptosporangiaceae</taxon>
        <taxon>Nonomuraea</taxon>
    </lineage>
</organism>
<dbReference type="EMBL" id="FNDJ01000030">
    <property type="protein sequence ID" value="SDL76331.1"/>
    <property type="molecule type" value="Genomic_DNA"/>
</dbReference>
<accession>A0A1G9MQN8</accession>
<evidence type="ECO:0000313" key="1">
    <source>
        <dbReference type="EMBL" id="SDL76331.1"/>
    </source>
</evidence>
<protein>
    <submittedName>
        <fullName evidence="1">Uncharacterized protein</fullName>
    </submittedName>
</protein>
<reference evidence="1 2" key="1">
    <citation type="submission" date="2016-10" db="EMBL/GenBank/DDBJ databases">
        <authorList>
            <person name="de Groot N.N."/>
        </authorList>
    </citation>
    <scope>NUCLEOTIDE SEQUENCE [LARGE SCALE GENOMIC DNA]</scope>
    <source>
        <strain evidence="1 2">CGMCC 4.6533</strain>
    </source>
</reference>
<keyword evidence="2" id="KW-1185">Reference proteome</keyword>
<proteinExistence type="predicted"/>
<dbReference type="Proteomes" id="UP000199202">
    <property type="component" value="Unassembled WGS sequence"/>
</dbReference>
<dbReference type="AlphaFoldDB" id="A0A1G9MQN8"/>
<sequence length="69" mass="7745">MFVWARLEAIAGRHRCSVRTAIRTDAAITRHQRRVLIDVYESFLRQGLPTGTPLGMARSTVDAHAGRQV</sequence>
<dbReference type="RefSeq" id="WP_143044128.1">
    <property type="nucleotide sequence ID" value="NZ_FNDJ01000030.1"/>
</dbReference>